<evidence type="ECO:0000259" key="8">
    <source>
        <dbReference type="PROSITE" id="PS50235"/>
    </source>
</evidence>
<name>A0A6P7TH58_9MOLL</name>
<feature type="compositionally biased region" description="Acidic residues" evidence="7">
    <location>
        <begin position="553"/>
        <end position="570"/>
    </location>
</feature>
<dbReference type="SUPFAM" id="SSF54001">
    <property type="entry name" value="Cysteine proteinases"/>
    <property type="match status" value="1"/>
</dbReference>
<feature type="compositionally biased region" description="Acidic residues" evidence="7">
    <location>
        <begin position="590"/>
        <end position="599"/>
    </location>
</feature>
<dbReference type="GO" id="GO:0016579">
    <property type="term" value="P:protein deubiquitination"/>
    <property type="evidence" value="ECO:0007669"/>
    <property type="project" value="InterPro"/>
</dbReference>
<evidence type="ECO:0000256" key="1">
    <source>
        <dbReference type="ARBA" id="ARBA00000707"/>
    </source>
</evidence>
<dbReference type="InterPro" id="IPR013083">
    <property type="entry name" value="Znf_RING/FYVE/PHD"/>
</dbReference>
<dbReference type="AlphaFoldDB" id="A0A6P7TH58"/>
<accession>A0A6P7TH58</accession>
<dbReference type="InterPro" id="IPR018200">
    <property type="entry name" value="USP_CS"/>
</dbReference>
<feature type="domain" description="USP" evidence="8">
    <location>
        <begin position="207"/>
        <end position="1079"/>
    </location>
</feature>
<keyword evidence="3" id="KW-0479">Metal-binding</keyword>
<keyword evidence="11 12" id="KW-0378">Hydrolase</keyword>
<dbReference type="CDD" id="cd02667">
    <property type="entry name" value="Peptidase_C19K"/>
    <property type="match status" value="1"/>
</dbReference>
<dbReference type="InterPro" id="IPR028889">
    <property type="entry name" value="USP"/>
</dbReference>
<evidence type="ECO:0000256" key="5">
    <source>
        <dbReference type="ARBA" id="ARBA00022833"/>
    </source>
</evidence>
<feature type="compositionally biased region" description="Basic residues" evidence="7">
    <location>
        <begin position="508"/>
        <end position="522"/>
    </location>
</feature>
<dbReference type="RefSeq" id="XP_036368210.1">
    <property type="nucleotide sequence ID" value="XM_036512317.1"/>
</dbReference>
<keyword evidence="5" id="KW-0862">Zinc</keyword>
<feature type="compositionally biased region" description="Basic and acidic residues" evidence="7">
    <location>
        <begin position="571"/>
        <end position="589"/>
    </location>
</feature>
<dbReference type="Gene3D" id="3.90.70.10">
    <property type="entry name" value="Cysteine proteinases"/>
    <property type="match status" value="2"/>
</dbReference>
<feature type="compositionally biased region" description="Polar residues" evidence="7">
    <location>
        <begin position="638"/>
        <end position="653"/>
    </location>
</feature>
<dbReference type="PANTHER" id="PTHR21646">
    <property type="entry name" value="UBIQUITIN CARBOXYL-TERMINAL HYDROLASE"/>
    <property type="match status" value="1"/>
</dbReference>
<dbReference type="SUPFAM" id="SSF57850">
    <property type="entry name" value="RING/U-box"/>
    <property type="match status" value="1"/>
</dbReference>
<comment type="catalytic activity">
    <reaction evidence="1">
        <text>Thiol-dependent hydrolysis of ester, thioester, amide, peptide and isopeptide bonds formed by the C-terminal Gly of ubiquitin (a 76-residue protein attached to proteins as an intracellular targeting signal).</text>
        <dbReference type="EC" id="3.4.19.12"/>
    </reaction>
</comment>
<dbReference type="PANTHER" id="PTHR21646:SF39">
    <property type="entry name" value="UBIQUITIN CARBOXYL-TERMINAL HYDROLASE 16"/>
    <property type="match status" value="1"/>
</dbReference>
<sequence length="1080" mass="121495">MVLLTHTVKSSSYNMGKKNRLKSHRESVVNGSESSEESFVGQGCPHVNKAVNFAAMKKSLLKEKFGICKDCPKKTENKKISDTSLAVNGDDYEGTLWVCLLCGNQGCDRNSTSKHALKHYENSHSCHFIVINTTSWTAWCYVCDDEVPVEKNKKIMECLDFLKKEAGISNLDSVQKDSSLQSLNDSKRNKTKTASKLTNSALNVRIKGISNLGNTCFLNAVLQNLSQTHGLETILKDVNKKSALRLPGCQPIETDSCSDISDDNSDEENSKDNTQRIARISSLVWRMFTKERRSFRAEITSGIPANGPKNQELRSELPPIDIGITDAGPLTRSLLKFLHDMSNSSSNNSVIHPDTLFGQICKKAPRFKGFQQQDSHELLHTLLDVMRTEEIERAHMGIKHYFKVNLNKINNKTHSKIKEYCRQAKYTFIDRLFGGHLISTVSCGVCQHMSQIFEPFLDLSLPVIEEKPLRPNLSVGTKKKDSANGYSHETAPVVENVAKPMSKYAERKLKRQTKKEKRKMNKARNQLSQLSLEEKTEAEGNESKCEQEKANNEEDENGEDEEEEEEEVENEKESQEKAEETRSNCKEDTSDADIEDNIDNEGNRLQNKENRSISKSKLDESSGSLKKDSEKDEESTLKESISTNHVENSSVDSLQHPLETLDQNATYCTETGNIENKISYETNRLPSLELNENVISRGSLDKDSSLNDMEEDSNRMASFDTFSSMEIANHTDSSIKPSFSDELEKGAIEASESVSKCFSTETLPEAPAKMVSIHEEIQCEGENNSHGLGHTLSSVATKSSMCVAQMLSNCSQGPPLAHPEEGDLDDLDDKEYVNMSSIKRQAQAKSMSTLTPRSRLTTRKCSILSSLHQFTSAELLTGNNKVRCKNCSQRKEKHSSSNKKEAIYTNASKQFLIFRPPAILTLHLKRFEQIGFSTRKVNRHVEFPFLLDIAPFCSSLSQYVKAGQKKVLYSLYGIVEHSGRLSGGHYTAYIKVCKNNLNKANNFVAQKRLNPKEYIMQYRESLLKGDSNISAAETEEEEVDPESLVPTGKWYHISDTLVREVPESLVEKAQAYLLFYERIY</sequence>
<dbReference type="KEGG" id="osn:115223207"/>
<dbReference type="Pfam" id="PF02148">
    <property type="entry name" value="zf-UBP"/>
    <property type="match status" value="1"/>
</dbReference>
<dbReference type="InterPro" id="IPR038765">
    <property type="entry name" value="Papain-like_cys_pep_sf"/>
</dbReference>
<evidence type="ECO:0000256" key="2">
    <source>
        <dbReference type="ARBA" id="ARBA00012759"/>
    </source>
</evidence>
<keyword evidence="4 6" id="KW-0863">Zinc-finger</keyword>
<dbReference type="EC" id="3.4.19.12" evidence="2"/>
<dbReference type="PROSITE" id="PS50271">
    <property type="entry name" value="ZF_UBP"/>
    <property type="match status" value="1"/>
</dbReference>
<dbReference type="PROSITE" id="PS00973">
    <property type="entry name" value="USP_2"/>
    <property type="match status" value="1"/>
</dbReference>
<dbReference type="Pfam" id="PF00443">
    <property type="entry name" value="UCH"/>
    <property type="match status" value="1"/>
</dbReference>
<dbReference type="Proteomes" id="UP000515154">
    <property type="component" value="Linkage group LG22"/>
</dbReference>
<dbReference type="InterPro" id="IPR001607">
    <property type="entry name" value="Znf_UBP"/>
</dbReference>
<dbReference type="Gene3D" id="3.30.40.10">
    <property type="entry name" value="Zinc/RING finger domain, C3HC4 (zinc finger)"/>
    <property type="match status" value="1"/>
</dbReference>
<feature type="compositionally biased region" description="Basic and acidic residues" evidence="7">
    <location>
        <begin position="606"/>
        <end position="637"/>
    </location>
</feature>
<dbReference type="InterPro" id="IPR001394">
    <property type="entry name" value="Peptidase_C19_UCH"/>
</dbReference>
<keyword evidence="10" id="KW-1185">Reference proteome</keyword>
<dbReference type="GO" id="GO:0008270">
    <property type="term" value="F:zinc ion binding"/>
    <property type="evidence" value="ECO:0007669"/>
    <property type="project" value="UniProtKB-KW"/>
</dbReference>
<reference evidence="11 12" key="1">
    <citation type="submission" date="2025-08" db="UniProtKB">
        <authorList>
            <consortium name="RefSeq"/>
        </authorList>
    </citation>
    <scope>IDENTIFICATION</scope>
</reference>
<dbReference type="GO" id="GO:0004843">
    <property type="term" value="F:cysteine-type deubiquitinase activity"/>
    <property type="evidence" value="ECO:0007669"/>
    <property type="project" value="UniProtKB-EC"/>
</dbReference>
<evidence type="ECO:0000256" key="3">
    <source>
        <dbReference type="ARBA" id="ARBA00022723"/>
    </source>
</evidence>
<evidence type="ECO:0000313" key="12">
    <source>
        <dbReference type="RefSeq" id="XP_036368210.1"/>
    </source>
</evidence>
<feature type="compositionally biased region" description="Basic and acidic residues" evidence="7">
    <location>
        <begin position="532"/>
        <end position="552"/>
    </location>
</feature>
<dbReference type="PROSITE" id="PS50235">
    <property type="entry name" value="USP_3"/>
    <property type="match status" value="1"/>
</dbReference>
<evidence type="ECO:0000259" key="9">
    <source>
        <dbReference type="PROSITE" id="PS50271"/>
    </source>
</evidence>
<feature type="domain" description="UBP-type" evidence="9">
    <location>
        <begin position="42"/>
        <end position="166"/>
    </location>
</feature>
<evidence type="ECO:0000256" key="7">
    <source>
        <dbReference type="SAM" id="MobiDB-lite"/>
    </source>
</evidence>
<dbReference type="PROSITE" id="PS00972">
    <property type="entry name" value="USP_1"/>
    <property type="match status" value="1"/>
</dbReference>
<dbReference type="RefSeq" id="XP_029649535.1">
    <property type="nucleotide sequence ID" value="XM_029793675.2"/>
</dbReference>
<proteinExistence type="predicted"/>
<evidence type="ECO:0000256" key="4">
    <source>
        <dbReference type="ARBA" id="ARBA00022771"/>
    </source>
</evidence>
<protein>
    <recommendedName>
        <fullName evidence="2">ubiquitinyl hydrolase 1</fullName>
        <ecNumber evidence="2">3.4.19.12</ecNumber>
    </recommendedName>
</protein>
<evidence type="ECO:0000313" key="10">
    <source>
        <dbReference type="Proteomes" id="UP000515154"/>
    </source>
</evidence>
<gene>
    <name evidence="11 12" type="primary">LOC115223207</name>
</gene>
<evidence type="ECO:0000256" key="6">
    <source>
        <dbReference type="PROSITE-ProRule" id="PRU00502"/>
    </source>
</evidence>
<organism evidence="10 11">
    <name type="scientific">Octopus sinensis</name>
    <name type="common">East Asian common octopus</name>
    <dbReference type="NCBI Taxonomy" id="2607531"/>
    <lineage>
        <taxon>Eukaryota</taxon>
        <taxon>Metazoa</taxon>
        <taxon>Spiralia</taxon>
        <taxon>Lophotrochozoa</taxon>
        <taxon>Mollusca</taxon>
        <taxon>Cephalopoda</taxon>
        <taxon>Coleoidea</taxon>
        <taxon>Octopodiformes</taxon>
        <taxon>Octopoda</taxon>
        <taxon>Incirrata</taxon>
        <taxon>Octopodidae</taxon>
        <taxon>Octopus</taxon>
    </lineage>
</organism>
<dbReference type="InterPro" id="IPR050185">
    <property type="entry name" value="Ub_carboxyl-term_hydrolase"/>
</dbReference>
<feature type="region of interest" description="Disordered" evidence="7">
    <location>
        <begin position="473"/>
        <end position="653"/>
    </location>
</feature>
<evidence type="ECO:0000313" key="11">
    <source>
        <dbReference type="RefSeq" id="XP_029649535.1"/>
    </source>
</evidence>